<proteinExistence type="predicted"/>
<dbReference type="AlphaFoldDB" id="A0A6C0FEI2"/>
<name>A0A6C0FEI2_9ZZZZ</name>
<protein>
    <submittedName>
        <fullName evidence="1">Uncharacterized protein</fullName>
    </submittedName>
</protein>
<organism evidence="1">
    <name type="scientific">viral metagenome</name>
    <dbReference type="NCBI Taxonomy" id="1070528"/>
    <lineage>
        <taxon>unclassified sequences</taxon>
        <taxon>metagenomes</taxon>
        <taxon>organismal metagenomes</taxon>
    </lineage>
</organism>
<reference evidence="1" key="1">
    <citation type="journal article" date="2020" name="Nature">
        <title>Giant virus diversity and host interactions through global metagenomics.</title>
        <authorList>
            <person name="Schulz F."/>
            <person name="Roux S."/>
            <person name="Paez-Espino D."/>
            <person name="Jungbluth S."/>
            <person name="Walsh D.A."/>
            <person name="Denef V.J."/>
            <person name="McMahon K.D."/>
            <person name="Konstantinidis K.T."/>
            <person name="Eloe-Fadrosh E.A."/>
            <person name="Kyrpides N.C."/>
            <person name="Woyke T."/>
        </authorList>
    </citation>
    <scope>NUCLEOTIDE SEQUENCE</scope>
    <source>
        <strain evidence="1">GVMAG-S-ERX555997-44</strain>
    </source>
</reference>
<accession>A0A6C0FEI2</accession>
<dbReference type="EMBL" id="MN738799">
    <property type="protein sequence ID" value="QHT37555.1"/>
    <property type="molecule type" value="Genomic_DNA"/>
</dbReference>
<sequence length="326" mass="36366">MSEEKTTSSEYLGPNYPYHAMISIPEDMGMSPKGDLETLGKNVTGLINYGSLLMTGDTIANKKIAHEQESLGGQQPIGDRIFVKTHGKCLPKNKAGQYIKTDDAEKPIGWPDDFKLLKEQEKEPKDLPNRYVFIDHIPTGNIPGLKNLSSMKGFVPGLMDNIFKLNPIKIIDAMKQPAKPDCLYVDFQTITYDKTKNISNQHVVANEGHWVSIEDLKELNPCSFKRVNCKGCSKGFPKIDGKPVSQTLIGGNFQHPMGNPDGPMKNGVSCAWMPSPEPFTNLFKMKNKAVRNPIINVKNKPIAKIYNASFGILLAYLLFRVLRKEL</sequence>
<evidence type="ECO:0000313" key="1">
    <source>
        <dbReference type="EMBL" id="QHT37555.1"/>
    </source>
</evidence>